<dbReference type="PRINTS" id="PR00410">
    <property type="entry name" value="PHEHYDRXLASE"/>
</dbReference>
<dbReference type="PANTHER" id="PTHR47354:SF7">
    <property type="entry name" value="NAD(P)H-FLAVIN REDUCTASE"/>
    <property type="match status" value="1"/>
</dbReference>
<evidence type="ECO:0000256" key="2">
    <source>
        <dbReference type="ARBA" id="ARBA00022827"/>
    </source>
</evidence>
<dbReference type="PROSITE" id="PS51384">
    <property type="entry name" value="FAD_FR"/>
    <property type="match status" value="1"/>
</dbReference>
<evidence type="ECO:0000313" key="8">
    <source>
        <dbReference type="EMBL" id="RXJ71659.1"/>
    </source>
</evidence>
<dbReference type="RefSeq" id="WP_129123736.1">
    <property type="nucleotide sequence ID" value="NZ_PEIB01000034.1"/>
</dbReference>
<gene>
    <name evidence="8" type="ORF">CS022_20150</name>
</gene>
<dbReference type="SUPFAM" id="SSF52343">
    <property type="entry name" value="Ferredoxin reductase-like, C-terminal NADP-linked domain"/>
    <property type="match status" value="1"/>
</dbReference>
<dbReference type="SUPFAM" id="SSF54292">
    <property type="entry name" value="2Fe-2S ferredoxin-like"/>
    <property type="match status" value="1"/>
</dbReference>
<dbReference type="Gene3D" id="2.40.30.10">
    <property type="entry name" value="Translation factors"/>
    <property type="match status" value="1"/>
</dbReference>
<dbReference type="AlphaFoldDB" id="A0A4Q0YRD4"/>
<dbReference type="InterPro" id="IPR036010">
    <property type="entry name" value="2Fe-2S_ferredoxin-like_sf"/>
</dbReference>
<evidence type="ECO:0000259" key="7">
    <source>
        <dbReference type="PROSITE" id="PS51384"/>
    </source>
</evidence>
<dbReference type="InterPro" id="IPR001433">
    <property type="entry name" value="OxRdtase_FAD/NAD-bd"/>
</dbReference>
<feature type="domain" description="2Fe-2S ferredoxin-type" evidence="6">
    <location>
        <begin position="4"/>
        <end position="95"/>
    </location>
</feature>
<dbReference type="OrthoDB" id="9806195at2"/>
<evidence type="ECO:0000313" key="9">
    <source>
        <dbReference type="Proteomes" id="UP000290287"/>
    </source>
</evidence>
<protein>
    <recommendedName>
        <fullName evidence="10">Oxidoreductase</fullName>
    </recommendedName>
</protein>
<reference evidence="8 9" key="1">
    <citation type="submission" date="2017-10" db="EMBL/GenBank/DDBJ databases">
        <title>Nyctiphanis sp. nov., isolated from the stomach of the euphausiid Nyctiphanes simplex (Hansen, 1911) in the Gulf of California.</title>
        <authorList>
            <person name="Gomez-Gil B."/>
            <person name="Aguilar-Mendez M."/>
            <person name="Lopez-Cortes A."/>
            <person name="Gomez-Gutierrez J."/>
            <person name="Roque A."/>
            <person name="Lang E."/>
            <person name="Gonzalez-Castillo A."/>
        </authorList>
    </citation>
    <scope>NUCLEOTIDE SEQUENCE [LARGE SCALE GENOMIC DNA]</scope>
    <source>
        <strain evidence="8 9">CAIM 600</strain>
    </source>
</reference>
<evidence type="ECO:0000256" key="1">
    <source>
        <dbReference type="ARBA" id="ARBA00022630"/>
    </source>
</evidence>
<sequence>MSKYKIKVIDSSNTYVFTDLGGSVLDSLIAFGYPAPYECRNGNCGECKVKLVSGSATGTRSMDSGLTSDEKQRNYILTCSANPASDIEIKYNVEIQSVSKKIVDVEQAQRISESRVATIRSINRRGNDVLILCVETDEQMYFEPGQYVDMSFDGLPKRSYSIASCDETNRKFEFHIRIFDKGVVSCHLNNLNDIGQKVALSGPYGIATLNNAPNHHSLVLICAGVGFSPIKCIAVEALKHEPEREVILILFVRNNSDFYDNDAIQMLENNYSNLQCHRIQNEKKTEQLGII</sequence>
<dbReference type="InterPro" id="IPR050415">
    <property type="entry name" value="MRET"/>
</dbReference>
<evidence type="ECO:0000256" key="3">
    <source>
        <dbReference type="ARBA" id="ARBA00023002"/>
    </source>
</evidence>
<evidence type="ECO:0008006" key="10">
    <source>
        <dbReference type="Google" id="ProtNLM"/>
    </source>
</evidence>
<keyword evidence="9" id="KW-1185">Reference proteome</keyword>
<dbReference type="Pfam" id="PF00175">
    <property type="entry name" value="NAD_binding_1"/>
    <property type="match status" value="1"/>
</dbReference>
<evidence type="ECO:0000256" key="5">
    <source>
        <dbReference type="ARBA" id="ARBA00038177"/>
    </source>
</evidence>
<dbReference type="GO" id="GO:0008218">
    <property type="term" value="P:bioluminescence"/>
    <property type="evidence" value="ECO:0007669"/>
    <property type="project" value="UniProtKB-KW"/>
</dbReference>
<dbReference type="CDD" id="cd00207">
    <property type="entry name" value="fer2"/>
    <property type="match status" value="1"/>
</dbReference>
<keyword evidence="2" id="KW-0274">FAD</keyword>
<accession>A0A4Q0YRD4</accession>
<dbReference type="GO" id="GO:0016491">
    <property type="term" value="F:oxidoreductase activity"/>
    <property type="evidence" value="ECO:0007669"/>
    <property type="project" value="UniProtKB-KW"/>
</dbReference>
<keyword evidence="1" id="KW-0285">Flavoprotein</keyword>
<dbReference type="Gene3D" id="3.40.50.80">
    <property type="entry name" value="Nucleotide-binding domain of ferredoxin-NADP reductase (FNR) module"/>
    <property type="match status" value="1"/>
</dbReference>
<evidence type="ECO:0000256" key="4">
    <source>
        <dbReference type="ARBA" id="ARBA00023223"/>
    </source>
</evidence>
<dbReference type="GO" id="GO:0051536">
    <property type="term" value="F:iron-sulfur cluster binding"/>
    <property type="evidence" value="ECO:0007669"/>
    <property type="project" value="InterPro"/>
</dbReference>
<dbReference type="Proteomes" id="UP000290287">
    <property type="component" value="Unassembled WGS sequence"/>
</dbReference>
<dbReference type="InterPro" id="IPR008333">
    <property type="entry name" value="Cbr1-like_FAD-bd_dom"/>
</dbReference>
<dbReference type="InterPro" id="IPR017938">
    <property type="entry name" value="Riboflavin_synthase-like_b-brl"/>
</dbReference>
<dbReference type="Pfam" id="PF00970">
    <property type="entry name" value="FAD_binding_6"/>
    <property type="match status" value="1"/>
</dbReference>
<keyword evidence="3" id="KW-0560">Oxidoreductase</keyword>
<dbReference type="PANTHER" id="PTHR47354">
    <property type="entry name" value="NADH OXIDOREDUCTASE HCR"/>
    <property type="match status" value="1"/>
</dbReference>
<dbReference type="PROSITE" id="PS51085">
    <property type="entry name" value="2FE2S_FER_2"/>
    <property type="match status" value="1"/>
</dbReference>
<evidence type="ECO:0000259" key="6">
    <source>
        <dbReference type="PROSITE" id="PS51085"/>
    </source>
</evidence>
<feature type="domain" description="FAD-binding FR-type" evidence="7">
    <location>
        <begin position="109"/>
        <end position="210"/>
    </location>
</feature>
<organism evidence="8 9">
    <name type="scientific">Veronia nyctiphanis</name>
    <dbReference type="NCBI Taxonomy" id="1278244"/>
    <lineage>
        <taxon>Bacteria</taxon>
        <taxon>Pseudomonadati</taxon>
        <taxon>Pseudomonadota</taxon>
        <taxon>Gammaproteobacteria</taxon>
        <taxon>Vibrionales</taxon>
        <taxon>Vibrionaceae</taxon>
        <taxon>Veronia</taxon>
    </lineage>
</organism>
<dbReference type="Pfam" id="PF00111">
    <property type="entry name" value="Fer2"/>
    <property type="match status" value="1"/>
</dbReference>
<comment type="similarity">
    <text evidence="5">Belongs to the Fre/LuxG FAD/NAD(P) flavoprotein oxidoreductase family.</text>
</comment>
<proteinExistence type="inferred from homology"/>
<dbReference type="EMBL" id="PEIB01000034">
    <property type="protein sequence ID" value="RXJ71659.1"/>
    <property type="molecule type" value="Genomic_DNA"/>
</dbReference>
<keyword evidence="4" id="KW-0455">Luminescence</keyword>
<dbReference type="InterPro" id="IPR012675">
    <property type="entry name" value="Beta-grasp_dom_sf"/>
</dbReference>
<dbReference type="Gene3D" id="3.10.20.30">
    <property type="match status" value="1"/>
</dbReference>
<dbReference type="InterPro" id="IPR001041">
    <property type="entry name" value="2Fe-2S_ferredoxin-type"/>
</dbReference>
<dbReference type="InterPro" id="IPR039261">
    <property type="entry name" value="FNR_nucleotide-bd"/>
</dbReference>
<name>A0A4Q0YRD4_9GAMM</name>
<comment type="caution">
    <text evidence="8">The sequence shown here is derived from an EMBL/GenBank/DDBJ whole genome shotgun (WGS) entry which is preliminary data.</text>
</comment>
<dbReference type="SUPFAM" id="SSF63380">
    <property type="entry name" value="Riboflavin synthase domain-like"/>
    <property type="match status" value="1"/>
</dbReference>
<dbReference type="InterPro" id="IPR017927">
    <property type="entry name" value="FAD-bd_FR_type"/>
</dbReference>